<gene>
    <name evidence="1" type="ORF">BLNAU_8324</name>
</gene>
<accession>A0ABQ9XYX0</accession>
<reference evidence="1 2" key="1">
    <citation type="journal article" date="2022" name="bioRxiv">
        <title>Genomics of Preaxostyla Flagellates Illuminates Evolutionary Transitions and the Path Towards Mitochondrial Loss.</title>
        <authorList>
            <person name="Novak L.V.F."/>
            <person name="Treitli S.C."/>
            <person name="Pyrih J."/>
            <person name="Halakuc P."/>
            <person name="Pipaliya S.V."/>
            <person name="Vacek V."/>
            <person name="Brzon O."/>
            <person name="Soukal P."/>
            <person name="Eme L."/>
            <person name="Dacks J.B."/>
            <person name="Karnkowska A."/>
            <person name="Elias M."/>
            <person name="Hampl V."/>
        </authorList>
    </citation>
    <scope>NUCLEOTIDE SEQUENCE [LARGE SCALE GENOMIC DNA]</scope>
    <source>
        <strain evidence="1">NAU3</strain>
        <tissue evidence="1">Gut</tissue>
    </source>
</reference>
<sequence length="277" mass="30284">MIGDDEQVEPRLSVADLMQEDLLQPQPSLAQPPILEYRSEEGKEKKHFSTLFIGHYGSGHCFLTTLFVLEMKERLIFSVSPGGKTPPFSSKTHASNLQQISLFTSEHFSNCAFLSIGFAIPDELSRIYIRTILGALSFDNVVTLGHTDSFSLQQSTTLKEIPEEPSLFYVSTSKYPATNLSSLNIAHLDSPPVLSGVPAVVLSYCEARGIPAVSVLTVLTDSLLSSTNLLACLPVLHPPFLESQTAAAHFEKTPEMISTFKQTVRASSFGKGNTLFT</sequence>
<comment type="caution">
    <text evidence="1">The sequence shown here is derived from an EMBL/GenBank/DDBJ whole genome shotgun (WGS) entry which is preliminary data.</text>
</comment>
<keyword evidence="2" id="KW-1185">Reference proteome</keyword>
<protein>
    <recommendedName>
        <fullName evidence="3">Proteasome assembly chaperone 1</fullName>
    </recommendedName>
</protein>
<dbReference type="InterPro" id="IPR038389">
    <property type="entry name" value="PSMG2_sf"/>
</dbReference>
<evidence type="ECO:0000313" key="2">
    <source>
        <dbReference type="Proteomes" id="UP001281761"/>
    </source>
</evidence>
<name>A0ABQ9XYX0_9EUKA</name>
<dbReference type="EMBL" id="JARBJD010000053">
    <property type="protein sequence ID" value="KAK2956690.1"/>
    <property type="molecule type" value="Genomic_DNA"/>
</dbReference>
<organism evidence="1 2">
    <name type="scientific">Blattamonas nauphoetae</name>
    <dbReference type="NCBI Taxonomy" id="2049346"/>
    <lineage>
        <taxon>Eukaryota</taxon>
        <taxon>Metamonada</taxon>
        <taxon>Preaxostyla</taxon>
        <taxon>Oxymonadida</taxon>
        <taxon>Blattamonas</taxon>
    </lineage>
</organism>
<evidence type="ECO:0000313" key="1">
    <source>
        <dbReference type="EMBL" id="KAK2956690.1"/>
    </source>
</evidence>
<dbReference type="Gene3D" id="3.40.50.10900">
    <property type="entry name" value="PAC-like subunit"/>
    <property type="match status" value="1"/>
</dbReference>
<evidence type="ECO:0008006" key="3">
    <source>
        <dbReference type="Google" id="ProtNLM"/>
    </source>
</evidence>
<dbReference type="Proteomes" id="UP001281761">
    <property type="component" value="Unassembled WGS sequence"/>
</dbReference>
<proteinExistence type="predicted"/>